<feature type="domain" description="DUF1918" evidence="1">
    <location>
        <begin position="1"/>
        <end position="58"/>
    </location>
</feature>
<dbReference type="EMBL" id="JBHMBW010000051">
    <property type="protein sequence ID" value="MFB9628976.1"/>
    <property type="molecule type" value="Genomic_DNA"/>
</dbReference>
<evidence type="ECO:0000313" key="3">
    <source>
        <dbReference type="Proteomes" id="UP001589532"/>
    </source>
</evidence>
<accession>A0ABV5SEX4</accession>
<evidence type="ECO:0000259" key="1">
    <source>
        <dbReference type="Pfam" id="PF08940"/>
    </source>
</evidence>
<dbReference type="RefSeq" id="WP_344998878.1">
    <property type="nucleotide sequence ID" value="NZ_BAAAXV010000009.1"/>
</dbReference>
<comment type="caution">
    <text evidence="2">The sequence shown here is derived from an EMBL/GenBank/DDBJ whole genome shotgun (WGS) entry which is preliminary data.</text>
</comment>
<proteinExistence type="predicted"/>
<name>A0ABV5SEX4_9ACTN</name>
<evidence type="ECO:0000313" key="2">
    <source>
        <dbReference type="EMBL" id="MFB9628976.1"/>
    </source>
</evidence>
<dbReference type="InterPro" id="IPR015035">
    <property type="entry name" value="DUF1918"/>
</dbReference>
<organism evidence="2 3">
    <name type="scientific">Nonomuraea helvata</name>
    <dbReference type="NCBI Taxonomy" id="37484"/>
    <lineage>
        <taxon>Bacteria</taxon>
        <taxon>Bacillati</taxon>
        <taxon>Actinomycetota</taxon>
        <taxon>Actinomycetes</taxon>
        <taxon>Streptosporangiales</taxon>
        <taxon>Streptosporangiaceae</taxon>
        <taxon>Nonomuraea</taxon>
    </lineage>
</organism>
<gene>
    <name evidence="2" type="ORF">ACFFSA_38380</name>
</gene>
<reference evidence="2 3" key="1">
    <citation type="submission" date="2024-09" db="EMBL/GenBank/DDBJ databases">
        <authorList>
            <person name="Sun Q."/>
            <person name="Mori K."/>
        </authorList>
    </citation>
    <scope>NUCLEOTIDE SEQUENCE [LARGE SCALE GENOMIC DNA]</scope>
    <source>
        <strain evidence="2 3">JCM 3143</strain>
    </source>
</reference>
<dbReference type="SUPFAM" id="SSF50118">
    <property type="entry name" value="Cell growth inhibitor/plasmid maintenance toxic component"/>
    <property type="match status" value="1"/>
</dbReference>
<sequence>MKAAVGDRLVVEGAHQGEPRRIGVIVALHHDDGTPPYVVRWFDEEHETLVYPGPDAHVEHHDTRLGR</sequence>
<protein>
    <submittedName>
        <fullName evidence="2">DUF1918 domain-containing protein</fullName>
    </submittedName>
</protein>
<dbReference type="Proteomes" id="UP001589532">
    <property type="component" value="Unassembled WGS sequence"/>
</dbReference>
<dbReference type="Pfam" id="PF08940">
    <property type="entry name" value="DUF1918"/>
    <property type="match status" value="1"/>
</dbReference>
<keyword evidence="3" id="KW-1185">Reference proteome</keyword>
<dbReference type="Gene3D" id="2.30.30.440">
    <property type="entry name" value="Domain of unknown function DUF1918"/>
    <property type="match status" value="1"/>
</dbReference>